<reference evidence="2" key="1">
    <citation type="submission" date="2021-03" db="EMBL/GenBank/DDBJ databases">
        <title>Evolutionary innovations through gain and loss of genes in the ectomycorrhizal Boletales.</title>
        <authorList>
            <person name="Wu G."/>
            <person name="Miyauchi S."/>
            <person name="Morin E."/>
            <person name="Yang Z.-L."/>
            <person name="Xu J."/>
            <person name="Martin F.M."/>
        </authorList>
    </citation>
    <scope>NUCLEOTIDE SEQUENCE</scope>
    <source>
        <strain evidence="2">BR01</strain>
    </source>
</reference>
<accession>A0A8I3A4I6</accession>
<comment type="caution">
    <text evidence="2">The sequence shown here is derived from an EMBL/GenBank/DDBJ whole genome shotgun (WGS) entry which is preliminary data.</text>
</comment>
<gene>
    <name evidence="2" type="ORF">JVT61DRAFT_12065</name>
</gene>
<sequence>MTKRYNALASHGEAQRSKKGGPGRKSKAPTTLEQGISDAAKKYCLFHHLWVLPLLFPIKARPDVDPRDLSRWQSSEGQTIAEQAELYQMLPSELHKSLTTFPEFSRIFSKAMTEERANIVKNIKDVSVDLFSELDIKATLFSGDKALKALDPTLLGLLKKPSDSQYTQLSPILFAHPTEI</sequence>
<feature type="compositionally biased region" description="Basic residues" evidence="1">
    <location>
        <begin position="17"/>
        <end position="27"/>
    </location>
</feature>
<keyword evidence="3" id="KW-1185">Reference proteome</keyword>
<evidence type="ECO:0000313" key="3">
    <source>
        <dbReference type="Proteomes" id="UP000683000"/>
    </source>
</evidence>
<proteinExistence type="predicted"/>
<dbReference type="Proteomes" id="UP000683000">
    <property type="component" value="Unassembled WGS sequence"/>
</dbReference>
<dbReference type="EMBL" id="JAGFBS010000051">
    <property type="protein sequence ID" value="KAG6370446.1"/>
    <property type="molecule type" value="Genomic_DNA"/>
</dbReference>
<dbReference type="AlphaFoldDB" id="A0A8I3A4I6"/>
<name>A0A8I3A4I6_9AGAM</name>
<protein>
    <submittedName>
        <fullName evidence="2">Uncharacterized protein</fullName>
    </submittedName>
</protein>
<dbReference type="OrthoDB" id="2857391at2759"/>
<feature type="region of interest" description="Disordered" evidence="1">
    <location>
        <begin position="1"/>
        <end position="31"/>
    </location>
</feature>
<evidence type="ECO:0000313" key="2">
    <source>
        <dbReference type="EMBL" id="KAG6370446.1"/>
    </source>
</evidence>
<organism evidence="2 3">
    <name type="scientific">Boletus reticuloceps</name>
    <dbReference type="NCBI Taxonomy" id="495285"/>
    <lineage>
        <taxon>Eukaryota</taxon>
        <taxon>Fungi</taxon>
        <taxon>Dikarya</taxon>
        <taxon>Basidiomycota</taxon>
        <taxon>Agaricomycotina</taxon>
        <taxon>Agaricomycetes</taxon>
        <taxon>Agaricomycetidae</taxon>
        <taxon>Boletales</taxon>
        <taxon>Boletineae</taxon>
        <taxon>Boletaceae</taxon>
        <taxon>Boletoideae</taxon>
        <taxon>Boletus</taxon>
    </lineage>
</organism>
<evidence type="ECO:0000256" key="1">
    <source>
        <dbReference type="SAM" id="MobiDB-lite"/>
    </source>
</evidence>